<dbReference type="InterPro" id="IPR012902">
    <property type="entry name" value="N_methyl_site"/>
</dbReference>
<dbReference type="OrthoDB" id="261883at2"/>
<dbReference type="Proteomes" id="UP000315700">
    <property type="component" value="Chromosome"/>
</dbReference>
<dbReference type="NCBIfam" id="TIGR02532">
    <property type="entry name" value="IV_pilin_GFxxxE"/>
    <property type="match status" value="1"/>
</dbReference>
<evidence type="ECO:0000259" key="1">
    <source>
        <dbReference type="Pfam" id="PF07596"/>
    </source>
</evidence>
<dbReference type="KEGG" id="ccos:Pan44_06390"/>
<dbReference type="InterPro" id="IPR011453">
    <property type="entry name" value="DUF1559"/>
</dbReference>
<accession>A0A517S912</accession>
<keyword evidence="3" id="KW-1185">Reference proteome</keyword>
<evidence type="ECO:0000313" key="3">
    <source>
        <dbReference type="Proteomes" id="UP000315700"/>
    </source>
</evidence>
<dbReference type="PANTHER" id="PTHR30093">
    <property type="entry name" value="GENERAL SECRETION PATHWAY PROTEIN G"/>
    <property type="match status" value="1"/>
</dbReference>
<dbReference type="EMBL" id="CP036271">
    <property type="protein sequence ID" value="QDT52627.1"/>
    <property type="molecule type" value="Genomic_DNA"/>
</dbReference>
<dbReference type="SUPFAM" id="SSF54523">
    <property type="entry name" value="Pili subunits"/>
    <property type="match status" value="1"/>
</dbReference>
<proteinExistence type="predicted"/>
<sequence>MLRRRLGFTLIELLVVIAIIAILVALLLPAVQQAREAARRIQCKNNLKQLGLAFHNYADVYNALPPSRITVTVPTMAVYSGWSVCLLPFLDQSTVNNVYNFNKAHFEPENQTAVRTKLPVFICPSTPNGDRMVLLSTGPGVSTLPADRLGAASDYFARAPQLGYHVDITGRKGASAMTSNKHTRLAEFTDGLSNTIVIDEIAARPTKYVKGVATNIQTGQPGWAAWSSPNAINLFSANADCSAEGDRYVVATSTTQPQFSCLVNCCNLQGIYSFHSGSANSLVGDGSVHSIGANIDVDVLINLHTRDGGEVANFQ</sequence>
<dbReference type="AlphaFoldDB" id="A0A517S912"/>
<dbReference type="Pfam" id="PF07596">
    <property type="entry name" value="SBP_bac_10"/>
    <property type="match status" value="1"/>
</dbReference>
<dbReference type="InterPro" id="IPR045584">
    <property type="entry name" value="Pilin-like"/>
</dbReference>
<protein>
    <submittedName>
        <fullName evidence="2">Putative major pilin subunit</fullName>
    </submittedName>
</protein>
<name>A0A517S912_9PLAN</name>
<feature type="domain" description="DUF1559" evidence="1">
    <location>
        <begin position="32"/>
        <end position="297"/>
    </location>
</feature>
<dbReference type="InParanoid" id="A0A517S912"/>
<dbReference type="Pfam" id="PF07963">
    <property type="entry name" value="N_methyl"/>
    <property type="match status" value="1"/>
</dbReference>
<dbReference type="Gene3D" id="3.30.700.10">
    <property type="entry name" value="Glycoprotein, Type 4 Pilin"/>
    <property type="match status" value="1"/>
</dbReference>
<reference evidence="2 3" key="1">
    <citation type="submission" date="2019-02" db="EMBL/GenBank/DDBJ databases">
        <title>Deep-cultivation of Planctomycetes and their phenomic and genomic characterization uncovers novel biology.</title>
        <authorList>
            <person name="Wiegand S."/>
            <person name="Jogler M."/>
            <person name="Boedeker C."/>
            <person name="Pinto D."/>
            <person name="Vollmers J."/>
            <person name="Rivas-Marin E."/>
            <person name="Kohn T."/>
            <person name="Peeters S.H."/>
            <person name="Heuer A."/>
            <person name="Rast P."/>
            <person name="Oberbeckmann S."/>
            <person name="Bunk B."/>
            <person name="Jeske O."/>
            <person name="Meyerdierks A."/>
            <person name="Storesund J.E."/>
            <person name="Kallscheuer N."/>
            <person name="Luecker S."/>
            <person name="Lage O.M."/>
            <person name="Pohl T."/>
            <person name="Merkel B.J."/>
            <person name="Hornburger P."/>
            <person name="Mueller R.-W."/>
            <person name="Bruemmer F."/>
            <person name="Labrenz M."/>
            <person name="Spormann A.M."/>
            <person name="Op den Camp H."/>
            <person name="Overmann J."/>
            <person name="Amann R."/>
            <person name="Jetten M.S.M."/>
            <person name="Mascher T."/>
            <person name="Medema M.H."/>
            <person name="Devos D.P."/>
            <person name="Kaster A.-K."/>
            <person name="Ovreas L."/>
            <person name="Rohde M."/>
            <person name="Galperin M.Y."/>
            <person name="Jogler C."/>
        </authorList>
    </citation>
    <scope>NUCLEOTIDE SEQUENCE [LARGE SCALE GENOMIC DNA]</scope>
    <source>
        <strain evidence="2 3">Pan44</strain>
    </source>
</reference>
<organism evidence="2 3">
    <name type="scientific">Caulifigura coniformis</name>
    <dbReference type="NCBI Taxonomy" id="2527983"/>
    <lineage>
        <taxon>Bacteria</taxon>
        <taxon>Pseudomonadati</taxon>
        <taxon>Planctomycetota</taxon>
        <taxon>Planctomycetia</taxon>
        <taxon>Planctomycetales</taxon>
        <taxon>Planctomycetaceae</taxon>
        <taxon>Caulifigura</taxon>
    </lineage>
</organism>
<evidence type="ECO:0000313" key="2">
    <source>
        <dbReference type="EMBL" id="QDT52627.1"/>
    </source>
</evidence>
<gene>
    <name evidence="2" type="ORF">Pan44_06390</name>
</gene>
<dbReference type="RefSeq" id="WP_145027142.1">
    <property type="nucleotide sequence ID" value="NZ_CP036271.1"/>
</dbReference>
<dbReference type="PANTHER" id="PTHR30093:SF2">
    <property type="entry name" value="TYPE II SECRETION SYSTEM PROTEIN H"/>
    <property type="match status" value="1"/>
</dbReference>